<feature type="region of interest" description="Disordered" evidence="1">
    <location>
        <begin position="476"/>
        <end position="503"/>
    </location>
</feature>
<organism evidence="2 3">
    <name type="scientific">Prymnesium parvum</name>
    <name type="common">Toxic golden alga</name>
    <dbReference type="NCBI Taxonomy" id="97485"/>
    <lineage>
        <taxon>Eukaryota</taxon>
        <taxon>Haptista</taxon>
        <taxon>Haptophyta</taxon>
        <taxon>Prymnesiophyceae</taxon>
        <taxon>Prymnesiales</taxon>
        <taxon>Prymnesiaceae</taxon>
        <taxon>Prymnesium</taxon>
    </lineage>
</organism>
<gene>
    <name evidence="2" type="ORF">AB1Y20_012130</name>
</gene>
<evidence type="ECO:0000313" key="2">
    <source>
        <dbReference type="EMBL" id="KAL1503657.1"/>
    </source>
</evidence>
<evidence type="ECO:0000313" key="3">
    <source>
        <dbReference type="Proteomes" id="UP001515480"/>
    </source>
</evidence>
<comment type="caution">
    <text evidence="2">The sequence shown here is derived from an EMBL/GenBank/DDBJ whole genome shotgun (WGS) entry which is preliminary data.</text>
</comment>
<keyword evidence="3" id="KW-1185">Reference proteome</keyword>
<dbReference type="EMBL" id="JBGBPQ010000021">
    <property type="protein sequence ID" value="KAL1503657.1"/>
    <property type="molecule type" value="Genomic_DNA"/>
</dbReference>
<name>A0AB34IQC1_PRYPA</name>
<dbReference type="Proteomes" id="UP001515480">
    <property type="component" value="Unassembled WGS sequence"/>
</dbReference>
<protein>
    <submittedName>
        <fullName evidence="2">Uncharacterized protein</fullName>
    </submittedName>
</protein>
<reference evidence="2 3" key="1">
    <citation type="journal article" date="2024" name="Science">
        <title>Giant polyketide synthase enzymes in the biosynthesis of giant marine polyether toxins.</title>
        <authorList>
            <person name="Fallon T.R."/>
            <person name="Shende V.V."/>
            <person name="Wierzbicki I.H."/>
            <person name="Pendleton A.L."/>
            <person name="Watervoot N.F."/>
            <person name="Auber R.P."/>
            <person name="Gonzalez D.J."/>
            <person name="Wisecaver J.H."/>
            <person name="Moore B.S."/>
        </authorList>
    </citation>
    <scope>NUCLEOTIDE SEQUENCE [LARGE SCALE GENOMIC DNA]</scope>
    <source>
        <strain evidence="2 3">12B1</strain>
    </source>
</reference>
<accession>A0AB34IQC1</accession>
<dbReference type="AlphaFoldDB" id="A0AB34IQC1"/>
<proteinExistence type="predicted"/>
<feature type="compositionally biased region" description="Polar residues" evidence="1">
    <location>
        <begin position="493"/>
        <end position="503"/>
    </location>
</feature>
<sequence>MAGGEAASEDAAWEAQLDTIQRQCYGERAGRIAVEPLVLDADDAGEQKDFLKAKGEREIKLRSRCVMISDYSHWLQMVESVKKSIASAALPDPSDMLEHLVDQVLEGSVDAGAELEAVQDTESDPTATVERLHQMFLSALGLTLVLTEDDEWRDSCSASGVIRISALLDGLWTHLLSFEDKELGILDPFSRAGVVTHLARTAIRSSTPQRRFQTLRNELGEKPLQRTVEVTSLGLRLFAAPVNYAPPEAHICRSPEQRAVLRSQGVTWAWCALAALRGASVATLATQAFIAATVFLHPPESLQQAAALGMTAEPLEFKMGKLSARSVLRRPLVDAQQGPTRQRALDKLLQQDELLRALLDRGAQTDFRLEGWEKRITPPPLDEIPEQLLSDLPSFSDPLLRSVELPNTNAPYRLPWVPLQPPQPTPSFKPPMRCPRPTHMLLPAARQKMETWVSLLHRLIAPFVQKQSQSVNLKCTPGREASSGTVDTPAAALSNTKNPFRRT</sequence>
<evidence type="ECO:0000256" key="1">
    <source>
        <dbReference type="SAM" id="MobiDB-lite"/>
    </source>
</evidence>